<dbReference type="InterPro" id="IPR011876">
    <property type="entry name" value="IsopentenylPP_isomerase_typ1"/>
</dbReference>
<proteinExistence type="inferred from homology"/>
<comment type="pathway">
    <text evidence="1">Carotenoid biosynthesis; phytoene biosynthesis.</text>
</comment>
<dbReference type="InterPro" id="IPR008949">
    <property type="entry name" value="Isoprenoid_synthase_dom_sf"/>
</dbReference>
<dbReference type="InterPro" id="IPR002060">
    <property type="entry name" value="Squ/phyt_synthse"/>
</dbReference>
<keyword evidence="6" id="KW-0414">Isoprene biosynthesis</keyword>
<keyword evidence="7" id="KW-0413">Isomerase</keyword>
<dbReference type="EMBL" id="JAVDYG010000001">
    <property type="protein sequence ID" value="MDR7363313.1"/>
    <property type="molecule type" value="Genomic_DNA"/>
</dbReference>
<dbReference type="RefSeq" id="WP_374725115.1">
    <property type="nucleotide sequence ID" value="NZ_BAAAPS010000003.1"/>
</dbReference>
<dbReference type="InterPro" id="IPR000086">
    <property type="entry name" value="NUDIX_hydrolase_dom"/>
</dbReference>
<evidence type="ECO:0000256" key="1">
    <source>
        <dbReference type="ARBA" id="ARBA00004684"/>
    </source>
</evidence>
<dbReference type="PROSITE" id="PS01044">
    <property type="entry name" value="SQUALEN_PHYTOEN_SYN_1"/>
    <property type="match status" value="1"/>
</dbReference>
<comment type="similarity">
    <text evidence="3">Belongs to the IPP isomerase type 1 family.</text>
</comment>
<dbReference type="SFLD" id="SFLDG01018">
    <property type="entry name" value="Squalene/Phytoene_Synthase_Lik"/>
    <property type="match status" value="1"/>
</dbReference>
<sequence length="512" mass="56008">MNDHLAAGYARARAITRAHGTTYYWGARLLPRESRRHVHAIYALARIADDLVDSSSRGGPDRAAALDAFEAAFWSALHSGTSPDPVLAAAVTSAREHRLEEECFARFFGAMRTDLTRTTYDTWDDLLGYMDGSAAVIGDLMLPVLGAPETARPAARSLGLAFQLTNFLRDVGEDLDRGRVYVPQEDLRFFGADPGRRTDDEAWRALMRFEVARNRRLYREADAGVPALPLRARRCVVAARLLYARILDEIEDAGHDVFSHRARVPTSRKAALAARVAVSGNPARLLPPGPRTAADWPDDDRVVLVDGVGAATGVAAKSEVHHDATPRHLGFSCYLLDDDGRLLVTVRAEDKTSFGGVATNTACGHPRPGERVTDAARRRLSHELGLEVDRVRVVLPAFSYVARTPTLVENEACPVTVARVSSARPTTHPTTQPIPDPTEVAEAWWTDWREFRDAALGPGEIRSPSGRTWPLSPWSVEQVALLDKLGPDPLAWQAPEGELLPPALRVDGVDDA</sequence>
<dbReference type="Proteomes" id="UP001183648">
    <property type="component" value="Unassembled WGS sequence"/>
</dbReference>
<name>A0ABU2BY38_9ACTN</name>
<evidence type="ECO:0000256" key="6">
    <source>
        <dbReference type="ARBA" id="ARBA00023229"/>
    </source>
</evidence>
<protein>
    <recommendedName>
        <fullName evidence="4 8">Isopentenyl-diphosphate delta-isomerase</fullName>
        <ecNumber evidence="4 8">5.3.3.2</ecNumber>
    </recommendedName>
</protein>
<dbReference type="PROSITE" id="PS01045">
    <property type="entry name" value="SQUALEN_PHYTOEN_SYN_2"/>
    <property type="match status" value="1"/>
</dbReference>
<feature type="domain" description="Nudix hydrolase" evidence="9">
    <location>
        <begin position="326"/>
        <end position="477"/>
    </location>
</feature>
<dbReference type="Gene3D" id="3.90.79.10">
    <property type="entry name" value="Nucleoside Triphosphate Pyrophosphohydrolase"/>
    <property type="match status" value="1"/>
</dbReference>
<comment type="caution">
    <text evidence="10">The sequence shown here is derived from an EMBL/GenBank/DDBJ whole genome shotgun (WGS) entry which is preliminary data.</text>
</comment>
<evidence type="ECO:0000256" key="8">
    <source>
        <dbReference type="NCBIfam" id="TIGR02150"/>
    </source>
</evidence>
<evidence type="ECO:0000256" key="7">
    <source>
        <dbReference type="ARBA" id="ARBA00023235"/>
    </source>
</evidence>
<organism evidence="10 11">
    <name type="scientific">Nocardioides marmoribigeumensis</name>
    <dbReference type="NCBI Taxonomy" id="433649"/>
    <lineage>
        <taxon>Bacteria</taxon>
        <taxon>Bacillati</taxon>
        <taxon>Actinomycetota</taxon>
        <taxon>Actinomycetes</taxon>
        <taxon>Propionibacteriales</taxon>
        <taxon>Nocardioidaceae</taxon>
        <taxon>Nocardioides</taxon>
    </lineage>
</organism>
<dbReference type="CDD" id="cd02885">
    <property type="entry name" value="NUDIX_IPP_Isomerase"/>
    <property type="match status" value="1"/>
</dbReference>
<dbReference type="InterPro" id="IPR015797">
    <property type="entry name" value="NUDIX_hydrolase-like_dom_sf"/>
</dbReference>
<reference evidence="10 11" key="1">
    <citation type="submission" date="2023-07" db="EMBL/GenBank/DDBJ databases">
        <title>Sequencing the genomes of 1000 actinobacteria strains.</title>
        <authorList>
            <person name="Klenk H.-P."/>
        </authorList>
    </citation>
    <scope>NUCLEOTIDE SEQUENCE [LARGE SCALE GENOMIC DNA]</scope>
    <source>
        <strain evidence="10 11">DSM 19426</strain>
    </source>
</reference>
<dbReference type="Pfam" id="PF00494">
    <property type="entry name" value="SQS_PSY"/>
    <property type="match status" value="1"/>
</dbReference>
<dbReference type="SUPFAM" id="SSF48576">
    <property type="entry name" value="Terpenoid synthases"/>
    <property type="match status" value="1"/>
</dbReference>
<dbReference type="NCBIfam" id="TIGR02150">
    <property type="entry name" value="IPP_isom_1"/>
    <property type="match status" value="1"/>
</dbReference>
<evidence type="ECO:0000259" key="9">
    <source>
        <dbReference type="PROSITE" id="PS51462"/>
    </source>
</evidence>
<dbReference type="Pfam" id="PF00293">
    <property type="entry name" value="NUDIX"/>
    <property type="match status" value="1"/>
</dbReference>
<evidence type="ECO:0000313" key="11">
    <source>
        <dbReference type="Proteomes" id="UP001183648"/>
    </source>
</evidence>
<accession>A0ABU2BY38</accession>
<dbReference type="SUPFAM" id="SSF55811">
    <property type="entry name" value="Nudix"/>
    <property type="match status" value="1"/>
</dbReference>
<comment type="pathway">
    <text evidence="2">Isoprenoid biosynthesis; dimethylallyl diphosphate biosynthesis; dimethylallyl diphosphate from isopentenyl diphosphate: step 1/1.</text>
</comment>
<dbReference type="EC" id="5.3.3.2" evidence="4 8"/>
<dbReference type="Gene3D" id="1.10.600.10">
    <property type="entry name" value="Farnesyl Diphosphate Synthase"/>
    <property type="match status" value="1"/>
</dbReference>
<keyword evidence="11" id="KW-1185">Reference proteome</keyword>
<dbReference type="PROSITE" id="PS51462">
    <property type="entry name" value="NUDIX"/>
    <property type="match status" value="1"/>
</dbReference>
<dbReference type="InterPro" id="IPR033904">
    <property type="entry name" value="Trans_IPPS_HH"/>
</dbReference>
<dbReference type="SFLD" id="SFLDS00005">
    <property type="entry name" value="Isoprenoid_Synthase_Type_I"/>
    <property type="match status" value="1"/>
</dbReference>
<evidence type="ECO:0000256" key="5">
    <source>
        <dbReference type="ARBA" id="ARBA00022679"/>
    </source>
</evidence>
<dbReference type="CDD" id="cd00683">
    <property type="entry name" value="Trans_IPPS_HH"/>
    <property type="match status" value="1"/>
</dbReference>
<dbReference type="SFLD" id="SFLDG01212">
    <property type="entry name" value="Phytoene_synthase_like"/>
    <property type="match status" value="1"/>
</dbReference>
<dbReference type="NCBIfam" id="NF002995">
    <property type="entry name" value="PRK03759.1"/>
    <property type="match status" value="1"/>
</dbReference>
<dbReference type="InterPro" id="IPR044843">
    <property type="entry name" value="Trans_IPPS_bact-type"/>
</dbReference>
<evidence type="ECO:0000256" key="3">
    <source>
        <dbReference type="ARBA" id="ARBA00007579"/>
    </source>
</evidence>
<dbReference type="InterPro" id="IPR019845">
    <property type="entry name" value="Squalene/phytoene_synthase_CS"/>
</dbReference>
<evidence type="ECO:0000256" key="4">
    <source>
        <dbReference type="ARBA" id="ARBA00012057"/>
    </source>
</evidence>
<dbReference type="PANTHER" id="PTHR31480">
    <property type="entry name" value="BIFUNCTIONAL LYCOPENE CYCLASE/PHYTOENE SYNTHASE"/>
    <property type="match status" value="1"/>
</dbReference>
<keyword evidence="5" id="KW-0808">Transferase</keyword>
<evidence type="ECO:0000313" key="10">
    <source>
        <dbReference type="EMBL" id="MDR7363313.1"/>
    </source>
</evidence>
<gene>
    <name evidence="10" type="ORF">J2S63_002866</name>
</gene>
<evidence type="ECO:0000256" key="2">
    <source>
        <dbReference type="ARBA" id="ARBA00004826"/>
    </source>
</evidence>